<comment type="caution">
    <text evidence="2">The sequence shown here is derived from an EMBL/GenBank/DDBJ whole genome shotgun (WGS) entry which is preliminary data.</text>
</comment>
<proteinExistence type="predicted"/>
<sequence length="80" mass="9107">MPGLMLRMQLGRHHVDNQDIRIHEGKWVREVDKAANVPMQETKTTMAMAAQQQRQQFQRSRASAKGMMSYVTDLSFSGAS</sequence>
<reference evidence="2 3" key="1">
    <citation type="journal article" date="2018" name="Nat. Genet.">
        <title>Extensive intraspecific gene order and gene structural variations between Mo17 and other maize genomes.</title>
        <authorList>
            <person name="Sun S."/>
            <person name="Zhou Y."/>
            <person name="Chen J."/>
            <person name="Shi J."/>
            <person name="Zhao H."/>
            <person name="Zhao H."/>
            <person name="Song W."/>
            <person name="Zhang M."/>
            <person name="Cui Y."/>
            <person name="Dong X."/>
            <person name="Liu H."/>
            <person name="Ma X."/>
            <person name="Jiao Y."/>
            <person name="Wang B."/>
            <person name="Wei X."/>
            <person name="Stein J.C."/>
            <person name="Glaubitz J.C."/>
            <person name="Lu F."/>
            <person name="Yu G."/>
            <person name="Liang C."/>
            <person name="Fengler K."/>
            <person name="Li B."/>
            <person name="Rafalski A."/>
            <person name="Schnable P.S."/>
            <person name="Ware D.H."/>
            <person name="Buckler E.S."/>
            <person name="Lai J."/>
        </authorList>
    </citation>
    <scope>NUCLEOTIDE SEQUENCE [LARGE SCALE GENOMIC DNA]</scope>
    <source>
        <strain evidence="3">cv. Missouri 17</strain>
        <tissue evidence="2">Seedling</tissue>
    </source>
</reference>
<dbReference type="EMBL" id="NCVQ01000002">
    <property type="protein sequence ID" value="PWZ44982.1"/>
    <property type="molecule type" value="Genomic_DNA"/>
</dbReference>
<evidence type="ECO:0000313" key="3">
    <source>
        <dbReference type="Proteomes" id="UP000251960"/>
    </source>
</evidence>
<name>A0A3L6G8Z3_MAIZE</name>
<organism evidence="2 3">
    <name type="scientific">Zea mays</name>
    <name type="common">Maize</name>
    <dbReference type="NCBI Taxonomy" id="4577"/>
    <lineage>
        <taxon>Eukaryota</taxon>
        <taxon>Viridiplantae</taxon>
        <taxon>Streptophyta</taxon>
        <taxon>Embryophyta</taxon>
        <taxon>Tracheophyta</taxon>
        <taxon>Spermatophyta</taxon>
        <taxon>Magnoliopsida</taxon>
        <taxon>Liliopsida</taxon>
        <taxon>Poales</taxon>
        <taxon>Poaceae</taxon>
        <taxon>PACMAD clade</taxon>
        <taxon>Panicoideae</taxon>
        <taxon>Andropogonodae</taxon>
        <taxon>Andropogoneae</taxon>
        <taxon>Tripsacinae</taxon>
        <taxon>Zea</taxon>
    </lineage>
</organism>
<evidence type="ECO:0000313" key="1">
    <source>
        <dbReference type="EMBL" id="PWZ04147.1"/>
    </source>
</evidence>
<dbReference type="EMBL" id="NCVQ01000826">
    <property type="protein sequence ID" value="PWZ04147.1"/>
    <property type="molecule type" value="Genomic_DNA"/>
</dbReference>
<dbReference type="AlphaFoldDB" id="A0A3L6G8Z3"/>
<accession>A0A3L6G8Z3</accession>
<evidence type="ECO:0000313" key="2">
    <source>
        <dbReference type="EMBL" id="PWZ44982.1"/>
    </source>
</evidence>
<protein>
    <submittedName>
        <fullName evidence="2">Uncharacterized protein</fullName>
    </submittedName>
</protein>
<accession>A0A3L6D7Z8</accession>
<dbReference type="Proteomes" id="UP000251960">
    <property type="component" value="Chromosome 10"/>
</dbReference>
<gene>
    <name evidence="1" type="ORF">Zm00014a_013113</name>
    <name evidence="2" type="ORF">Zm00014a_037656</name>
</gene>